<gene>
    <name evidence="2" type="ORF">SAMN05216174_106294</name>
</gene>
<protein>
    <recommendedName>
        <fullName evidence="1">DUF397 domain-containing protein</fullName>
    </recommendedName>
</protein>
<proteinExistence type="predicted"/>
<feature type="domain" description="DUF397" evidence="1">
    <location>
        <begin position="8"/>
        <end position="56"/>
    </location>
</feature>
<reference evidence="3" key="1">
    <citation type="submission" date="2016-10" db="EMBL/GenBank/DDBJ databases">
        <authorList>
            <person name="Varghese N."/>
            <person name="Submissions S."/>
        </authorList>
    </citation>
    <scope>NUCLEOTIDE SEQUENCE [LARGE SCALE GENOMIC DNA]</scope>
    <source>
        <strain evidence="3">IBRC-M 10403</strain>
    </source>
</reference>
<dbReference type="AlphaFoldDB" id="A0A1G6RFK2"/>
<keyword evidence="3" id="KW-1185">Reference proteome</keyword>
<dbReference type="Pfam" id="PF04149">
    <property type="entry name" value="DUF397"/>
    <property type="match status" value="1"/>
</dbReference>
<organism evidence="2 3">
    <name type="scientific">Actinokineospora iranica</name>
    <dbReference type="NCBI Taxonomy" id="1271860"/>
    <lineage>
        <taxon>Bacteria</taxon>
        <taxon>Bacillati</taxon>
        <taxon>Actinomycetota</taxon>
        <taxon>Actinomycetes</taxon>
        <taxon>Pseudonocardiales</taxon>
        <taxon>Pseudonocardiaceae</taxon>
        <taxon>Actinokineospora</taxon>
    </lineage>
</organism>
<dbReference type="InterPro" id="IPR007278">
    <property type="entry name" value="DUF397"/>
</dbReference>
<evidence type="ECO:0000313" key="3">
    <source>
        <dbReference type="Proteomes" id="UP000199501"/>
    </source>
</evidence>
<sequence length="58" mass="6307">MSVSNNVVWRKSARCESGKCVELAWGGTATFIRDSKNPGQIVDIPAGAARLLIDFVRD</sequence>
<dbReference type="OrthoDB" id="3700671at2"/>
<dbReference type="EMBL" id="FMZZ01000006">
    <property type="protein sequence ID" value="SDD02666.1"/>
    <property type="molecule type" value="Genomic_DNA"/>
</dbReference>
<dbReference type="Proteomes" id="UP000199501">
    <property type="component" value="Unassembled WGS sequence"/>
</dbReference>
<name>A0A1G6RFK2_9PSEU</name>
<dbReference type="RefSeq" id="WP_139190709.1">
    <property type="nucleotide sequence ID" value="NZ_FMZZ01000006.1"/>
</dbReference>
<evidence type="ECO:0000259" key="1">
    <source>
        <dbReference type="Pfam" id="PF04149"/>
    </source>
</evidence>
<evidence type="ECO:0000313" key="2">
    <source>
        <dbReference type="EMBL" id="SDD02666.1"/>
    </source>
</evidence>
<accession>A0A1G6RFK2</accession>